<feature type="region of interest" description="Disordered" evidence="1">
    <location>
        <begin position="254"/>
        <end position="273"/>
    </location>
</feature>
<dbReference type="AlphaFoldDB" id="A0A1L1PBY6"/>
<evidence type="ECO:0000313" key="2">
    <source>
        <dbReference type="EMBL" id="CDN87468.1"/>
    </source>
</evidence>
<accession>A0A1L1PBY6</accession>
<proteinExistence type="predicted"/>
<evidence type="ECO:0000313" key="3">
    <source>
        <dbReference type="Proteomes" id="UP000028878"/>
    </source>
</evidence>
<dbReference type="PANTHER" id="PTHR17985">
    <property type="entry name" value="SER/THR-RICH PROTEIN T10 IN DGCR REGION"/>
    <property type="match status" value="1"/>
</dbReference>
<sequence>MCLIAFAIDAAPGVPLLVAANRDEYWARPTAALHRWALDDGTPVIGGRDLRDGGTWLGLGPTGRIAWLTNVRQPGAEHRGRSRGELVSRWLQSDTDSTGFVDTLDPAAYAGFNLVVGDLRRGEWAWIGNRRPDAPHAEQAPERHWRAIAPGVHTLSNATLNTPWPKARRLAQALGDALKSSDEQPASLTGALIDTTLAADADLPRTGVPDEVERVLSSPFVRWPDHAYGTRSSTLLRLGADGELRIDEWTHDGAAGTPALSAHAHRQERIRVP</sequence>
<dbReference type="EMBL" id="CCAE010000011">
    <property type="protein sequence ID" value="CDN87468.1"/>
    <property type="molecule type" value="Genomic_DNA"/>
</dbReference>
<dbReference type="RefSeq" id="WP_009518597.1">
    <property type="nucleotide sequence ID" value="NZ_CCAE010000011.1"/>
</dbReference>
<protein>
    <recommendedName>
        <fullName evidence="4">NRDE family protein</fullName>
    </recommendedName>
</protein>
<dbReference type="InterPro" id="IPR008551">
    <property type="entry name" value="TANGO2"/>
</dbReference>
<evidence type="ECO:0008006" key="4">
    <source>
        <dbReference type="Google" id="ProtNLM"/>
    </source>
</evidence>
<dbReference type="PANTHER" id="PTHR17985:SF8">
    <property type="entry name" value="TRANSPORT AND GOLGI ORGANIZATION PROTEIN 2 HOMOLOG"/>
    <property type="match status" value="1"/>
</dbReference>
<name>A0A1L1PBY6_HYDIT</name>
<gene>
    <name evidence="2" type="ORF">BN948_01890</name>
</gene>
<reference evidence="3" key="1">
    <citation type="submission" date="2014-11" db="EMBL/GenBank/DDBJ databases">
        <title>Draft genome sequence of Hydrogenophaga intermedia S1.</title>
        <authorList>
            <person name="Gan H.M."/>
            <person name="Chew T.H."/>
            <person name="Stolz A."/>
        </authorList>
    </citation>
    <scope>NUCLEOTIDE SEQUENCE [LARGE SCALE GENOMIC DNA]</scope>
    <source>
        <strain evidence="3">S1</strain>
    </source>
</reference>
<organism evidence="2 3">
    <name type="scientific">Hydrogenophaga intermedia</name>
    <dbReference type="NCBI Taxonomy" id="65786"/>
    <lineage>
        <taxon>Bacteria</taxon>
        <taxon>Pseudomonadati</taxon>
        <taxon>Pseudomonadota</taxon>
        <taxon>Betaproteobacteria</taxon>
        <taxon>Burkholderiales</taxon>
        <taxon>Comamonadaceae</taxon>
        <taxon>Hydrogenophaga</taxon>
    </lineage>
</organism>
<evidence type="ECO:0000256" key="1">
    <source>
        <dbReference type="SAM" id="MobiDB-lite"/>
    </source>
</evidence>
<keyword evidence="3" id="KW-1185">Reference proteome</keyword>
<dbReference type="Pfam" id="PF05742">
    <property type="entry name" value="TANGO2"/>
    <property type="match status" value="1"/>
</dbReference>
<dbReference type="Proteomes" id="UP000028878">
    <property type="component" value="Unassembled WGS sequence"/>
</dbReference>